<gene>
    <name evidence="3" type="ordered locus">TMO_a0592</name>
</gene>
<dbReference type="Gene3D" id="3.30.2310.20">
    <property type="entry name" value="RelE-like"/>
    <property type="match status" value="1"/>
</dbReference>
<accession>I3TTA7</accession>
<dbReference type="PATRIC" id="fig|1110502.3.peg.4244"/>
<proteinExistence type="inferred from homology"/>
<evidence type="ECO:0000313" key="4">
    <source>
        <dbReference type="Proteomes" id="UP000005258"/>
    </source>
</evidence>
<dbReference type="Pfam" id="PF05016">
    <property type="entry name" value="ParE_toxin"/>
    <property type="match status" value="1"/>
</dbReference>
<dbReference type="InterPro" id="IPR051803">
    <property type="entry name" value="TA_system_RelE-like_toxin"/>
</dbReference>
<dbReference type="EMBL" id="CP003237">
    <property type="protein sequence ID" value="AFK55995.1"/>
    <property type="molecule type" value="Genomic_DNA"/>
</dbReference>
<dbReference type="RefSeq" id="WP_014747672.1">
    <property type="nucleotide sequence ID" value="NC_017957.2"/>
</dbReference>
<name>I3TTA7_TISMK</name>
<dbReference type="Proteomes" id="UP000005258">
    <property type="component" value="Plasmid pTM1"/>
</dbReference>
<dbReference type="AlphaFoldDB" id="I3TTA7"/>
<comment type="similarity">
    <text evidence="1">Belongs to the RelE toxin family.</text>
</comment>
<reference evidence="3 4" key="1">
    <citation type="journal article" date="2012" name="J. Am. Chem. Soc.">
        <title>Bacterial biosynthesis and maturation of the didemnin anti-cancer agents.</title>
        <authorList>
            <person name="Xu Y."/>
            <person name="Kersten R.D."/>
            <person name="Nam S.J."/>
            <person name="Lu L."/>
            <person name="Al-Suwailem A.M."/>
            <person name="Zheng H."/>
            <person name="Fenical W."/>
            <person name="Dorrestein P.C."/>
            <person name="Moore B.S."/>
            <person name="Qian P.Y."/>
        </authorList>
    </citation>
    <scope>NUCLEOTIDE SEQUENCE [LARGE SCALE GENOMIC DNA]</scope>
    <source>
        <strain evidence="3 4">KA081020-065</strain>
    </source>
</reference>
<evidence type="ECO:0000256" key="2">
    <source>
        <dbReference type="ARBA" id="ARBA00022649"/>
    </source>
</evidence>
<dbReference type="HOGENOM" id="CLU_147162_11_2_5"/>
<keyword evidence="3" id="KW-0614">Plasmid</keyword>
<keyword evidence="4" id="KW-1185">Reference proteome</keyword>
<dbReference type="KEGG" id="tmo:TMO_a0592"/>
<protein>
    <submittedName>
        <fullName evidence="3">Addiction module antitoxin</fullName>
    </submittedName>
</protein>
<dbReference type="PANTHER" id="PTHR33755">
    <property type="entry name" value="TOXIN PARE1-RELATED"/>
    <property type="match status" value="1"/>
</dbReference>
<sequence length="96" mass="10883">MPGLEWRETARADLLAIVDYISDHNPDAAQRLKDDIEARVAQLPMHPRLYRVGPVPGTREMLVRSNYLVIYQETPRAVIVLRVLHGAQQWPPVSGS</sequence>
<organism evidence="3 4">
    <name type="scientific">Tistrella mobilis (strain KA081020-065)</name>
    <dbReference type="NCBI Taxonomy" id="1110502"/>
    <lineage>
        <taxon>Bacteria</taxon>
        <taxon>Pseudomonadati</taxon>
        <taxon>Pseudomonadota</taxon>
        <taxon>Alphaproteobacteria</taxon>
        <taxon>Geminicoccales</taxon>
        <taxon>Geminicoccaceae</taxon>
        <taxon>Tistrella</taxon>
    </lineage>
</organism>
<evidence type="ECO:0000256" key="1">
    <source>
        <dbReference type="ARBA" id="ARBA00006226"/>
    </source>
</evidence>
<dbReference type="NCBIfam" id="TIGR02385">
    <property type="entry name" value="RelE_StbE"/>
    <property type="match status" value="1"/>
</dbReference>
<evidence type="ECO:0000313" key="3">
    <source>
        <dbReference type="EMBL" id="AFK55995.1"/>
    </source>
</evidence>
<dbReference type="InterPro" id="IPR035093">
    <property type="entry name" value="RelE/ParE_toxin_dom_sf"/>
</dbReference>
<keyword evidence="2" id="KW-1277">Toxin-antitoxin system</keyword>
<dbReference type="InterPro" id="IPR007712">
    <property type="entry name" value="RelE/ParE_toxin"/>
</dbReference>
<geneLocation type="plasmid" evidence="3 4">
    <name>pTM1</name>
</geneLocation>